<accession>A0ABZ2CJD7</accession>
<dbReference type="Pfam" id="PF00108">
    <property type="entry name" value="Thiolase_N"/>
    <property type="match status" value="1"/>
</dbReference>
<dbReference type="InterPro" id="IPR020616">
    <property type="entry name" value="Thiolase_N"/>
</dbReference>
<dbReference type="RefSeq" id="WP_338452751.1">
    <property type="nucleotide sequence ID" value="NZ_CP137640.1"/>
</dbReference>
<dbReference type="InterPro" id="IPR055140">
    <property type="entry name" value="Thiolase_C_2"/>
</dbReference>
<protein>
    <submittedName>
        <fullName evidence="3">Thiolase</fullName>
    </submittedName>
</protein>
<dbReference type="Pfam" id="PF22691">
    <property type="entry name" value="Thiolase_C_1"/>
    <property type="match status" value="1"/>
</dbReference>
<feature type="domain" description="Thiolase N-terminal" evidence="1">
    <location>
        <begin position="8"/>
        <end position="225"/>
    </location>
</feature>
<dbReference type="Proteomes" id="UP001357223">
    <property type="component" value="Chromosome"/>
</dbReference>
<dbReference type="EMBL" id="CP137640">
    <property type="protein sequence ID" value="WVX83879.1"/>
    <property type="molecule type" value="Genomic_DNA"/>
</dbReference>
<dbReference type="SUPFAM" id="SSF53901">
    <property type="entry name" value="Thiolase-like"/>
    <property type="match status" value="2"/>
</dbReference>
<dbReference type="InterPro" id="IPR016039">
    <property type="entry name" value="Thiolase-like"/>
</dbReference>
<proteinExistence type="predicted"/>
<dbReference type="PANTHER" id="PTHR42870:SF1">
    <property type="entry name" value="NON-SPECIFIC LIPID-TRANSFER PROTEIN-LIKE 2"/>
    <property type="match status" value="1"/>
</dbReference>
<sequence length="389" mass="41040">MDSLRGKVAIVGAADTKVGIVPHMSATQLCVDAGLRAIKDAGMSKGQIDGLITCNSFAEPYLYHAEAIAEYMQIFPRVCLSVNTGGGTTFSVLYHAASAILSGMCETVLVTMADSLKSGLSPEQAMSMQVSAGHAQFELPYGPSVPALYALIAKAHMEKYGTTEEQFAAISVACRKHASLNPAAQMRKPITVEDVVNSRMIADPLHLLDCSLISDGGSAVILTSAERAQDFPNQPVYILGVGEGHSHEHISQARSLTTSAAVEAGKRAFEMAGLGPEEMDFAQLYDCFTPTVLIELEDLGFCKKGEGGSFVENGAIELGGKLPVNTHGGLLSHCHPGNPGSMFALTESVLQLRQQAGDRQVPGAEVGLVHGQGGIMSSHTTLILGRDRN</sequence>
<gene>
    <name evidence="3" type="ORF">R4Z09_13350</name>
</gene>
<feature type="domain" description="Thiolase C-terminal" evidence="2">
    <location>
        <begin position="242"/>
        <end position="386"/>
    </location>
</feature>
<evidence type="ECO:0000259" key="1">
    <source>
        <dbReference type="Pfam" id="PF00108"/>
    </source>
</evidence>
<dbReference type="InterPro" id="IPR002155">
    <property type="entry name" value="Thiolase"/>
</dbReference>
<organism evidence="3 4">
    <name type="scientific">Niallia oryzisoli</name>
    <dbReference type="NCBI Taxonomy" id="1737571"/>
    <lineage>
        <taxon>Bacteria</taxon>
        <taxon>Bacillati</taxon>
        <taxon>Bacillota</taxon>
        <taxon>Bacilli</taxon>
        <taxon>Bacillales</taxon>
        <taxon>Bacillaceae</taxon>
        <taxon>Niallia</taxon>
    </lineage>
</organism>
<dbReference type="PANTHER" id="PTHR42870">
    <property type="entry name" value="ACETYL-COA C-ACETYLTRANSFERASE"/>
    <property type="match status" value="1"/>
</dbReference>
<keyword evidence="4" id="KW-1185">Reference proteome</keyword>
<reference evidence="3 4" key="1">
    <citation type="submission" date="2023-10" db="EMBL/GenBank/DDBJ databases">
        <title>Niallia locisalis sp.nov. isolated from a salt pond sample.</title>
        <authorList>
            <person name="Li X.-J."/>
            <person name="Dong L."/>
        </authorList>
    </citation>
    <scope>NUCLEOTIDE SEQUENCE [LARGE SCALE GENOMIC DNA]</scope>
    <source>
        <strain evidence="3 4">DSM 29761</strain>
    </source>
</reference>
<evidence type="ECO:0000313" key="4">
    <source>
        <dbReference type="Proteomes" id="UP001357223"/>
    </source>
</evidence>
<dbReference type="PIRSF" id="PIRSF000429">
    <property type="entry name" value="Ac-CoA_Ac_transf"/>
    <property type="match status" value="1"/>
</dbReference>
<dbReference type="CDD" id="cd00829">
    <property type="entry name" value="SCP-x_thiolase"/>
    <property type="match status" value="1"/>
</dbReference>
<evidence type="ECO:0000259" key="2">
    <source>
        <dbReference type="Pfam" id="PF22691"/>
    </source>
</evidence>
<dbReference type="Gene3D" id="3.40.47.10">
    <property type="match status" value="1"/>
</dbReference>
<evidence type="ECO:0000313" key="3">
    <source>
        <dbReference type="EMBL" id="WVX83879.1"/>
    </source>
</evidence>
<name>A0ABZ2CJD7_9BACI</name>